<gene>
    <name evidence="1" type="ORF">BINO364_LOCUS15362</name>
</gene>
<evidence type="ECO:0000313" key="1">
    <source>
        <dbReference type="EMBL" id="CAH0730374.1"/>
    </source>
</evidence>
<dbReference type="Proteomes" id="UP000838878">
    <property type="component" value="Chromosome 8"/>
</dbReference>
<organism evidence="1 2">
    <name type="scientific">Brenthis ino</name>
    <name type="common">lesser marbled fritillary</name>
    <dbReference type="NCBI Taxonomy" id="405034"/>
    <lineage>
        <taxon>Eukaryota</taxon>
        <taxon>Metazoa</taxon>
        <taxon>Ecdysozoa</taxon>
        <taxon>Arthropoda</taxon>
        <taxon>Hexapoda</taxon>
        <taxon>Insecta</taxon>
        <taxon>Pterygota</taxon>
        <taxon>Neoptera</taxon>
        <taxon>Endopterygota</taxon>
        <taxon>Lepidoptera</taxon>
        <taxon>Glossata</taxon>
        <taxon>Ditrysia</taxon>
        <taxon>Papilionoidea</taxon>
        <taxon>Nymphalidae</taxon>
        <taxon>Heliconiinae</taxon>
        <taxon>Argynnini</taxon>
        <taxon>Brenthis</taxon>
    </lineage>
</organism>
<dbReference type="OrthoDB" id="7458029at2759"/>
<proteinExistence type="predicted"/>
<feature type="non-terminal residue" evidence="1">
    <location>
        <position position="131"/>
    </location>
</feature>
<dbReference type="EMBL" id="OV170228">
    <property type="protein sequence ID" value="CAH0730374.1"/>
    <property type="molecule type" value="Genomic_DNA"/>
</dbReference>
<keyword evidence="2" id="KW-1185">Reference proteome</keyword>
<protein>
    <submittedName>
        <fullName evidence="1">Uncharacterized protein</fullName>
    </submittedName>
</protein>
<sequence>MSDYAKLKKLDEESLQKLKEGEGKKTFGRKSPNFPVTLDKKEKGMYSSKEVIQRKSPCGKCGCDNETIVLKHSYANIRITSPDVSSICPCDSNCLPDEEKLQNNIKVIVENAQVTPFSNILSIEEIHAVEE</sequence>
<evidence type="ECO:0000313" key="2">
    <source>
        <dbReference type="Proteomes" id="UP000838878"/>
    </source>
</evidence>
<name>A0A8J9YFE4_9NEOP</name>
<dbReference type="AlphaFoldDB" id="A0A8J9YFE4"/>
<reference evidence="1" key="1">
    <citation type="submission" date="2021-12" db="EMBL/GenBank/DDBJ databases">
        <authorList>
            <person name="Martin H S."/>
        </authorList>
    </citation>
    <scope>NUCLEOTIDE SEQUENCE</scope>
</reference>
<accession>A0A8J9YFE4</accession>